<comment type="caution">
    <text evidence="3">The sequence shown here is derived from an EMBL/GenBank/DDBJ whole genome shotgun (WGS) entry which is preliminary data.</text>
</comment>
<dbReference type="InterPro" id="IPR002909">
    <property type="entry name" value="IPT_dom"/>
</dbReference>
<proteinExistence type="predicted"/>
<dbReference type="EMBL" id="VSWD01000009">
    <property type="protein sequence ID" value="KAK3093326.1"/>
    <property type="molecule type" value="Genomic_DNA"/>
</dbReference>
<evidence type="ECO:0000313" key="3">
    <source>
        <dbReference type="EMBL" id="KAK3093326.1"/>
    </source>
</evidence>
<accession>A0AA89C3I5</accession>
<dbReference type="GO" id="GO:0000981">
    <property type="term" value="F:DNA-binding transcription factor activity, RNA polymerase II-specific"/>
    <property type="evidence" value="ECO:0007669"/>
    <property type="project" value="TreeGrafter"/>
</dbReference>
<dbReference type="GO" id="GO:0005634">
    <property type="term" value="C:nucleus"/>
    <property type="evidence" value="ECO:0007669"/>
    <property type="project" value="TreeGrafter"/>
</dbReference>
<dbReference type="PANTHER" id="PTHR24169">
    <property type="entry name" value="NUCLEAR FACTOR NF-KAPPA-B PROTEIN"/>
    <property type="match status" value="1"/>
</dbReference>
<dbReference type="GO" id="GO:0033554">
    <property type="term" value="P:cellular response to stress"/>
    <property type="evidence" value="ECO:0007669"/>
    <property type="project" value="TreeGrafter"/>
</dbReference>
<feature type="compositionally biased region" description="Low complexity" evidence="1">
    <location>
        <begin position="294"/>
        <end position="311"/>
    </location>
</feature>
<dbReference type="InterPro" id="IPR032397">
    <property type="entry name" value="RHD_dimer"/>
</dbReference>
<dbReference type="FunFam" id="2.60.40.10:FF:000046">
    <property type="entry name" value="Nuclear factor NF-kappa-B p105 subunit"/>
    <property type="match status" value="1"/>
</dbReference>
<organism evidence="3 4">
    <name type="scientific">Pinctada imbricata</name>
    <name type="common">Atlantic pearl-oyster</name>
    <name type="synonym">Pinctada martensii</name>
    <dbReference type="NCBI Taxonomy" id="66713"/>
    <lineage>
        <taxon>Eukaryota</taxon>
        <taxon>Metazoa</taxon>
        <taxon>Spiralia</taxon>
        <taxon>Lophotrochozoa</taxon>
        <taxon>Mollusca</taxon>
        <taxon>Bivalvia</taxon>
        <taxon>Autobranchia</taxon>
        <taxon>Pteriomorphia</taxon>
        <taxon>Pterioida</taxon>
        <taxon>Pterioidea</taxon>
        <taxon>Pteriidae</taxon>
        <taxon>Pinctada</taxon>
    </lineage>
</organism>
<reference evidence="3" key="1">
    <citation type="submission" date="2019-08" db="EMBL/GenBank/DDBJ databases">
        <title>The improved chromosome-level genome for the pearl oyster Pinctada fucata martensii using PacBio sequencing and Hi-C.</title>
        <authorList>
            <person name="Zheng Z."/>
        </authorList>
    </citation>
    <scope>NUCLEOTIDE SEQUENCE</scope>
    <source>
        <strain evidence="3">ZZ-2019</strain>
        <tissue evidence="3">Adductor muscle</tissue>
    </source>
</reference>
<evidence type="ECO:0000259" key="2">
    <source>
        <dbReference type="PROSITE" id="PS50254"/>
    </source>
</evidence>
<evidence type="ECO:0000256" key="1">
    <source>
        <dbReference type="SAM" id="MobiDB-lite"/>
    </source>
</evidence>
<dbReference type="GO" id="GO:0045944">
    <property type="term" value="P:positive regulation of transcription by RNA polymerase II"/>
    <property type="evidence" value="ECO:0007669"/>
    <property type="project" value="TreeGrafter"/>
</dbReference>
<protein>
    <recommendedName>
        <fullName evidence="2">RHD domain-containing protein</fullName>
    </recommendedName>
</protein>
<dbReference type="InterPro" id="IPR014756">
    <property type="entry name" value="Ig_E-set"/>
</dbReference>
<evidence type="ECO:0000313" key="4">
    <source>
        <dbReference type="Proteomes" id="UP001186944"/>
    </source>
</evidence>
<dbReference type="InterPro" id="IPR011539">
    <property type="entry name" value="RHD_DNA_bind_dom"/>
</dbReference>
<dbReference type="AlphaFoldDB" id="A0AA89C3I5"/>
<dbReference type="PANTHER" id="PTHR24169:SF25">
    <property type="entry name" value="DORSAL-RELATED IMMUNITY FACTOR DIF-RELATED"/>
    <property type="match status" value="1"/>
</dbReference>
<dbReference type="Pfam" id="PF16179">
    <property type="entry name" value="RHD_dimer"/>
    <property type="match status" value="1"/>
</dbReference>
<dbReference type="SUPFAM" id="SSF49417">
    <property type="entry name" value="p53-like transcription factors"/>
    <property type="match status" value="1"/>
</dbReference>
<dbReference type="Proteomes" id="UP001186944">
    <property type="component" value="Unassembled WGS sequence"/>
</dbReference>
<dbReference type="Gene3D" id="2.60.40.340">
    <property type="entry name" value="Rel homology domain (RHD), DNA-binding domain"/>
    <property type="match status" value="1"/>
</dbReference>
<dbReference type="InterPro" id="IPR037059">
    <property type="entry name" value="RHD_DNA_bind_dom_sf"/>
</dbReference>
<dbReference type="PROSITE" id="PS50254">
    <property type="entry name" value="REL_2"/>
    <property type="match status" value="1"/>
</dbReference>
<gene>
    <name evidence="3" type="ORF">FSP39_014150</name>
</gene>
<sequence length="491" mass="54749">MPQTTPDGIWTEIMEQPKQRGLRFRYECEGRSAGSIPGESSTNEKKTFPTIKIHNYTGTAVIVVSCVTKDTPYDPHPHNLVGRDCKRGVCTLKVKDTNTITFPHLGIQCAKKKDVTDNLRQRKEINVDPYQKSLNELVICRVDRSSGKAKGGDEVFLLCEKINRDDIGVRFYQENSSGDTIWEDYGEFSVNDIHRQYAIVFKTPPYKDTLISQPVEVRMQLKRQNDAETSEAIPFIYMPEDPDPDRIMEKRKRKADQLKSWGFNLDSSSMSGDDIKQRLKLKATKSRIKAEGPSQSAVIESSSSSVNVRSSDNTAMGNVTITASENVQRQLALLPEQIQNQILQQLAMQKLRDQARLRQIEDSLSQPPPTSSNFLGDFNSQNSQFTMAQQQTASGGPLIGDVSMQQAAANNQNDISHAVDLNMVQTYLGDQGQNVSFDSFGSLTGNIMNIDCDSNVAANVNISSTDTSQSHQYTMQQNEVDAAIQSLQSQS</sequence>
<dbReference type="Pfam" id="PF00554">
    <property type="entry name" value="RHD_DNA_bind"/>
    <property type="match status" value="1"/>
</dbReference>
<dbReference type="GO" id="GO:0005737">
    <property type="term" value="C:cytoplasm"/>
    <property type="evidence" value="ECO:0007669"/>
    <property type="project" value="InterPro"/>
</dbReference>
<name>A0AA89C3I5_PINIB</name>
<dbReference type="InterPro" id="IPR033926">
    <property type="entry name" value="IPT_NFkappaB"/>
</dbReference>
<dbReference type="GO" id="GO:0007249">
    <property type="term" value="P:canonical NF-kappaB signal transduction"/>
    <property type="evidence" value="ECO:0007669"/>
    <property type="project" value="TreeGrafter"/>
</dbReference>
<dbReference type="CDD" id="cd01177">
    <property type="entry name" value="IPT_NFkappaB"/>
    <property type="match status" value="1"/>
</dbReference>
<keyword evidence="4" id="KW-1185">Reference proteome</keyword>
<dbReference type="InterPro" id="IPR030492">
    <property type="entry name" value="RHD_CS"/>
</dbReference>
<dbReference type="SUPFAM" id="SSF81296">
    <property type="entry name" value="E set domains"/>
    <property type="match status" value="1"/>
</dbReference>
<dbReference type="GO" id="GO:0038061">
    <property type="term" value="P:non-canonical NF-kappaB signal transduction"/>
    <property type="evidence" value="ECO:0007669"/>
    <property type="project" value="TreeGrafter"/>
</dbReference>
<dbReference type="InterPro" id="IPR000451">
    <property type="entry name" value="NFkB/Dor"/>
</dbReference>
<dbReference type="GO" id="GO:0045087">
    <property type="term" value="P:innate immune response"/>
    <property type="evidence" value="ECO:0007669"/>
    <property type="project" value="TreeGrafter"/>
</dbReference>
<dbReference type="GO" id="GO:0034097">
    <property type="term" value="P:response to cytokine"/>
    <property type="evidence" value="ECO:0007669"/>
    <property type="project" value="TreeGrafter"/>
</dbReference>
<dbReference type="GO" id="GO:0000978">
    <property type="term" value="F:RNA polymerase II cis-regulatory region sequence-specific DNA binding"/>
    <property type="evidence" value="ECO:0007669"/>
    <property type="project" value="TreeGrafter"/>
</dbReference>
<feature type="domain" description="RHD" evidence="2">
    <location>
        <begin position="6"/>
        <end position="131"/>
    </location>
</feature>
<dbReference type="InterPro" id="IPR008967">
    <property type="entry name" value="p53-like_TF_DNA-bd_sf"/>
</dbReference>
<feature type="region of interest" description="Disordered" evidence="1">
    <location>
        <begin position="286"/>
        <end position="311"/>
    </location>
</feature>
<dbReference type="PROSITE" id="PS01204">
    <property type="entry name" value="REL_1"/>
    <property type="match status" value="1"/>
</dbReference>
<dbReference type="SMART" id="SM00429">
    <property type="entry name" value="IPT"/>
    <property type="match status" value="1"/>
</dbReference>